<accession>A0A8T9CL52</accession>
<dbReference type="AlphaFoldDB" id="A0A8T9CL52"/>
<evidence type="ECO:0000313" key="3">
    <source>
        <dbReference type="Proteomes" id="UP000469558"/>
    </source>
</evidence>
<comment type="caution">
    <text evidence="2">The sequence shown here is derived from an EMBL/GenBank/DDBJ whole genome shotgun (WGS) entry which is preliminary data.</text>
</comment>
<keyword evidence="2" id="KW-0808">Transferase</keyword>
<proteinExistence type="predicted"/>
<dbReference type="Proteomes" id="UP000469558">
    <property type="component" value="Unassembled WGS sequence"/>
</dbReference>
<name>A0A8T9CL52_9HELO</name>
<reference evidence="2 3" key="1">
    <citation type="submission" date="2018-05" db="EMBL/GenBank/DDBJ databases">
        <title>Genome sequencing and assembly of the regulated plant pathogen Lachnellula willkommii and related sister species for the development of diagnostic species identification markers.</title>
        <authorList>
            <person name="Giroux E."/>
            <person name="Bilodeau G."/>
        </authorList>
    </citation>
    <scope>NUCLEOTIDE SEQUENCE [LARGE SCALE GENOMIC DNA]</scope>
    <source>
        <strain evidence="2 3">CBS 268.59</strain>
    </source>
</reference>
<dbReference type="SUPFAM" id="SSF56601">
    <property type="entry name" value="beta-lactamase/transpeptidase-like"/>
    <property type="match status" value="1"/>
</dbReference>
<sequence>MVKQLSSMAAAEIQAQMDAVSSDPKGLPGAVLCIVSKDGRIFSHASGNIGANTKKPMTTDTVFWMASCTKMITGIAAMQLVERGKLHLDDPDEVEKLCPELEQIKILTGVDEDGTPHLVAKKNSITLRMLLTHTAGFQYAWSNDNLRRFGNPIGINELSSHARDIYDTPLVFEPGTAWQYGIGIDWAGELVMRVTGLSLNDYFLQNIFEPLGLKNINLFPTQSMKANLAHLHLRDWMDGSAKETDHILHLPLVVEESEKPGIYNSGGGGGFSSPSDYCGKLFYSQDLQVASTHIQPNAEIIAALLNNGTSPTTSAKILQPTTVDEMFRNQIPQFPQFGRQGMSPIKPGYGFPVSASEVYPQPAEQEQGHGLSFMITIHPGHTGRGGNTGQWCGMPNVFWWADREKGIGGMMAAQILPLGDPSAMGLWHKTEEAVYKHLET</sequence>
<feature type="domain" description="Beta-lactamase-related" evidence="1">
    <location>
        <begin position="25"/>
        <end position="417"/>
    </location>
</feature>
<dbReference type="Gene3D" id="3.40.710.10">
    <property type="entry name" value="DD-peptidase/beta-lactamase superfamily"/>
    <property type="match status" value="1"/>
</dbReference>
<dbReference type="InterPro" id="IPR012338">
    <property type="entry name" value="Beta-lactam/transpept-like"/>
</dbReference>
<evidence type="ECO:0000259" key="1">
    <source>
        <dbReference type="Pfam" id="PF00144"/>
    </source>
</evidence>
<keyword evidence="2" id="KW-0012">Acyltransferase</keyword>
<dbReference type="GO" id="GO:0016746">
    <property type="term" value="F:acyltransferase activity"/>
    <property type="evidence" value="ECO:0007669"/>
    <property type="project" value="UniProtKB-KW"/>
</dbReference>
<organism evidence="2 3">
    <name type="scientific">Lachnellula suecica</name>
    <dbReference type="NCBI Taxonomy" id="602035"/>
    <lineage>
        <taxon>Eukaryota</taxon>
        <taxon>Fungi</taxon>
        <taxon>Dikarya</taxon>
        <taxon>Ascomycota</taxon>
        <taxon>Pezizomycotina</taxon>
        <taxon>Leotiomycetes</taxon>
        <taxon>Helotiales</taxon>
        <taxon>Lachnaceae</taxon>
        <taxon>Lachnellula</taxon>
    </lineage>
</organism>
<keyword evidence="3" id="KW-1185">Reference proteome</keyword>
<protein>
    <submittedName>
        <fullName evidence="2">Acyltransferase LovD</fullName>
    </submittedName>
</protein>
<dbReference type="InterPro" id="IPR050789">
    <property type="entry name" value="Diverse_Enzym_Activities"/>
</dbReference>
<dbReference type="PANTHER" id="PTHR43283:SF3">
    <property type="entry name" value="BETA-LACTAMASE FAMILY PROTEIN (AFU_ORTHOLOGUE AFUA_5G07500)"/>
    <property type="match status" value="1"/>
</dbReference>
<evidence type="ECO:0000313" key="2">
    <source>
        <dbReference type="EMBL" id="TVY85227.1"/>
    </source>
</evidence>
<dbReference type="InterPro" id="IPR001466">
    <property type="entry name" value="Beta-lactam-related"/>
</dbReference>
<gene>
    <name evidence="2" type="primary">lovD_2</name>
    <name evidence="2" type="ORF">LSUE1_G000353</name>
</gene>
<dbReference type="PANTHER" id="PTHR43283">
    <property type="entry name" value="BETA-LACTAMASE-RELATED"/>
    <property type="match status" value="1"/>
</dbReference>
<dbReference type="OrthoDB" id="428260at2759"/>
<dbReference type="Pfam" id="PF00144">
    <property type="entry name" value="Beta-lactamase"/>
    <property type="match status" value="1"/>
</dbReference>
<dbReference type="EMBL" id="QGMK01000021">
    <property type="protein sequence ID" value="TVY85227.1"/>
    <property type="molecule type" value="Genomic_DNA"/>
</dbReference>